<dbReference type="Proteomes" id="UP001239111">
    <property type="component" value="Chromosome 2"/>
</dbReference>
<comment type="caution">
    <text evidence="1">The sequence shown here is derived from an EMBL/GenBank/DDBJ whole genome shotgun (WGS) entry which is preliminary data.</text>
</comment>
<protein>
    <submittedName>
        <fullName evidence="1">Uncharacterized protein</fullName>
    </submittedName>
</protein>
<reference evidence="1" key="1">
    <citation type="submission" date="2023-04" db="EMBL/GenBank/DDBJ databases">
        <title>A chromosome-level genome assembly of the parasitoid wasp Eretmocerus hayati.</title>
        <authorList>
            <person name="Zhong Y."/>
            <person name="Liu S."/>
            <person name="Liu Y."/>
        </authorList>
    </citation>
    <scope>NUCLEOTIDE SEQUENCE</scope>
    <source>
        <strain evidence="1">ZJU_SS_LIU_2023</strain>
    </source>
</reference>
<organism evidence="1 2">
    <name type="scientific">Eretmocerus hayati</name>
    <dbReference type="NCBI Taxonomy" id="131215"/>
    <lineage>
        <taxon>Eukaryota</taxon>
        <taxon>Metazoa</taxon>
        <taxon>Ecdysozoa</taxon>
        <taxon>Arthropoda</taxon>
        <taxon>Hexapoda</taxon>
        <taxon>Insecta</taxon>
        <taxon>Pterygota</taxon>
        <taxon>Neoptera</taxon>
        <taxon>Endopterygota</taxon>
        <taxon>Hymenoptera</taxon>
        <taxon>Apocrita</taxon>
        <taxon>Proctotrupomorpha</taxon>
        <taxon>Chalcidoidea</taxon>
        <taxon>Aphelinidae</taxon>
        <taxon>Aphelininae</taxon>
        <taxon>Eretmocerus</taxon>
    </lineage>
</organism>
<accession>A0ACC2P1B5</accession>
<name>A0ACC2P1B5_9HYME</name>
<sequence>MLGTLDEITYVTYLQNHGRMAAGQLNELDGKNQKKNQWDRLANDIGVRTGLRTSADSLKRREVKGSAKKKWAAIHYPPTGNESEEGPDLEEETLEVLSIVGTSHGFGLPLVPEVGTRYSKNQDFGRIDYDLPEIKVQTTPVRNERAMEAQLSVLPRMMPFLHTRDHSVDRTNRNQEKQSQRVRESEIAEENIDLKSAGVVPEKMRRESTALRKIASAISSSERYMRDRMTPIAVALKLHCARVIRNTLLYFCTASALRSLRRSLGQQRFPTGNRTHTTDRRRR</sequence>
<dbReference type="EMBL" id="CM056742">
    <property type="protein sequence ID" value="KAJ8676893.1"/>
    <property type="molecule type" value="Genomic_DNA"/>
</dbReference>
<evidence type="ECO:0000313" key="1">
    <source>
        <dbReference type="EMBL" id="KAJ8676893.1"/>
    </source>
</evidence>
<keyword evidence="2" id="KW-1185">Reference proteome</keyword>
<evidence type="ECO:0000313" key="2">
    <source>
        <dbReference type="Proteomes" id="UP001239111"/>
    </source>
</evidence>
<gene>
    <name evidence="1" type="ORF">QAD02_012680</name>
</gene>
<proteinExistence type="predicted"/>